<dbReference type="AlphaFoldDB" id="A0AAW1QRV4"/>
<protein>
    <submittedName>
        <fullName evidence="2">Uncharacterized protein</fullName>
    </submittedName>
</protein>
<comment type="caution">
    <text evidence="2">The sequence shown here is derived from an EMBL/GenBank/DDBJ whole genome shotgun (WGS) entry which is preliminary data.</text>
</comment>
<dbReference type="Proteomes" id="UP001489004">
    <property type="component" value="Unassembled WGS sequence"/>
</dbReference>
<dbReference type="EMBL" id="JALJOR010000002">
    <property type="protein sequence ID" value="KAK9824199.1"/>
    <property type="molecule type" value="Genomic_DNA"/>
</dbReference>
<keyword evidence="3" id="KW-1185">Reference proteome</keyword>
<evidence type="ECO:0000313" key="3">
    <source>
        <dbReference type="Proteomes" id="UP001489004"/>
    </source>
</evidence>
<accession>A0AAW1QRV4</accession>
<proteinExistence type="predicted"/>
<evidence type="ECO:0000256" key="1">
    <source>
        <dbReference type="SAM" id="MobiDB-lite"/>
    </source>
</evidence>
<gene>
    <name evidence="2" type="ORF">WJX72_008489</name>
</gene>
<feature type="compositionally biased region" description="Low complexity" evidence="1">
    <location>
        <begin position="14"/>
        <end position="28"/>
    </location>
</feature>
<feature type="compositionally biased region" description="Polar residues" evidence="1">
    <location>
        <begin position="1"/>
        <end position="13"/>
    </location>
</feature>
<name>A0AAW1QRV4_9CHLO</name>
<evidence type="ECO:0000313" key="2">
    <source>
        <dbReference type="EMBL" id="KAK9824199.1"/>
    </source>
</evidence>
<sequence>MQCVTLLTSTVPSRTPATQRRTFTPTATARPVAAADDVGRRQSLMLAAAVLAGGLLSVGPAEAKKSGGGPGFSVTKQADLLKKQKEREEAMKAKIAKIKETERFQM</sequence>
<feature type="region of interest" description="Disordered" evidence="1">
    <location>
        <begin position="1"/>
        <end position="28"/>
    </location>
</feature>
<organism evidence="2 3">
    <name type="scientific">[Myrmecia] bisecta</name>
    <dbReference type="NCBI Taxonomy" id="41462"/>
    <lineage>
        <taxon>Eukaryota</taxon>
        <taxon>Viridiplantae</taxon>
        <taxon>Chlorophyta</taxon>
        <taxon>core chlorophytes</taxon>
        <taxon>Trebouxiophyceae</taxon>
        <taxon>Trebouxiales</taxon>
        <taxon>Trebouxiaceae</taxon>
        <taxon>Myrmecia</taxon>
    </lineage>
</organism>
<reference evidence="2 3" key="1">
    <citation type="journal article" date="2024" name="Nat. Commun.">
        <title>Phylogenomics reveals the evolutionary origins of lichenization in chlorophyte algae.</title>
        <authorList>
            <person name="Puginier C."/>
            <person name="Libourel C."/>
            <person name="Otte J."/>
            <person name="Skaloud P."/>
            <person name="Haon M."/>
            <person name="Grisel S."/>
            <person name="Petersen M."/>
            <person name="Berrin J.G."/>
            <person name="Delaux P.M."/>
            <person name="Dal Grande F."/>
            <person name="Keller J."/>
        </authorList>
    </citation>
    <scope>NUCLEOTIDE SEQUENCE [LARGE SCALE GENOMIC DNA]</scope>
    <source>
        <strain evidence="2 3">SAG 2043</strain>
    </source>
</reference>